<dbReference type="EMBL" id="HACG01000487">
    <property type="protein sequence ID" value="CEK47352.1"/>
    <property type="molecule type" value="Transcribed_RNA"/>
</dbReference>
<proteinExistence type="predicted"/>
<dbReference type="AlphaFoldDB" id="A0A0B6XTL3"/>
<sequence length="55" mass="6375">MLESEDTTKKELTFKKLFMIIPKKNVTVISSIKSNSFSHELLHSQRRLLLPQTST</sequence>
<organism evidence="1">
    <name type="scientific">Arion vulgaris</name>
    <dbReference type="NCBI Taxonomy" id="1028688"/>
    <lineage>
        <taxon>Eukaryota</taxon>
        <taxon>Metazoa</taxon>
        <taxon>Spiralia</taxon>
        <taxon>Lophotrochozoa</taxon>
        <taxon>Mollusca</taxon>
        <taxon>Gastropoda</taxon>
        <taxon>Heterobranchia</taxon>
        <taxon>Euthyneura</taxon>
        <taxon>Panpulmonata</taxon>
        <taxon>Eupulmonata</taxon>
        <taxon>Stylommatophora</taxon>
        <taxon>Helicina</taxon>
        <taxon>Arionoidea</taxon>
        <taxon>Arionidae</taxon>
        <taxon>Arion</taxon>
    </lineage>
</organism>
<protein>
    <submittedName>
        <fullName evidence="1">Uncharacterized protein</fullName>
    </submittedName>
</protein>
<reference evidence="1" key="1">
    <citation type="submission" date="2014-12" db="EMBL/GenBank/DDBJ databases">
        <title>Insight into the proteome of Arion vulgaris.</title>
        <authorList>
            <person name="Aradska J."/>
            <person name="Bulat T."/>
            <person name="Smidak R."/>
            <person name="Sarate P."/>
            <person name="Gangsoo J."/>
            <person name="Sialana F."/>
            <person name="Bilban M."/>
            <person name="Lubec G."/>
        </authorList>
    </citation>
    <scope>NUCLEOTIDE SEQUENCE</scope>
    <source>
        <tissue evidence="1">Skin</tissue>
    </source>
</reference>
<gene>
    <name evidence="1" type="primary">ORF1180</name>
</gene>
<accession>A0A0B6XTL3</accession>
<evidence type="ECO:0000313" key="1">
    <source>
        <dbReference type="EMBL" id="CEK47352.1"/>
    </source>
</evidence>
<feature type="non-terminal residue" evidence="1">
    <location>
        <position position="55"/>
    </location>
</feature>
<name>A0A0B6XTL3_9EUPU</name>